<dbReference type="AlphaFoldDB" id="A0A6J4UU18"/>
<evidence type="ECO:0000313" key="2">
    <source>
        <dbReference type="EMBL" id="CAA9558350.1"/>
    </source>
</evidence>
<accession>A0A6J4UU18</accession>
<name>A0A6J4UU18_9BACT</name>
<sequence length="38" mass="4336">GSGTDRFQSRSTKEEEPGRRGTSRWSVCWFCRSLKTGV</sequence>
<reference evidence="2" key="1">
    <citation type="submission" date="2020-02" db="EMBL/GenBank/DDBJ databases">
        <authorList>
            <person name="Meier V. D."/>
        </authorList>
    </citation>
    <scope>NUCLEOTIDE SEQUENCE</scope>
    <source>
        <strain evidence="2">AVDCRST_MAG43</strain>
    </source>
</reference>
<evidence type="ECO:0000256" key="1">
    <source>
        <dbReference type="SAM" id="MobiDB-lite"/>
    </source>
</evidence>
<feature type="compositionally biased region" description="Basic and acidic residues" evidence="1">
    <location>
        <begin position="7"/>
        <end position="19"/>
    </location>
</feature>
<feature type="non-terminal residue" evidence="2">
    <location>
        <position position="38"/>
    </location>
</feature>
<gene>
    <name evidence="2" type="ORF">AVDCRST_MAG43-1660</name>
</gene>
<protein>
    <submittedName>
        <fullName evidence="2">Uncharacterized protein</fullName>
    </submittedName>
</protein>
<organism evidence="2">
    <name type="scientific">uncultured Thermomicrobiales bacterium</name>
    <dbReference type="NCBI Taxonomy" id="1645740"/>
    <lineage>
        <taxon>Bacteria</taxon>
        <taxon>Pseudomonadati</taxon>
        <taxon>Thermomicrobiota</taxon>
        <taxon>Thermomicrobia</taxon>
        <taxon>Thermomicrobiales</taxon>
        <taxon>environmental samples</taxon>
    </lineage>
</organism>
<feature type="region of interest" description="Disordered" evidence="1">
    <location>
        <begin position="1"/>
        <end position="23"/>
    </location>
</feature>
<feature type="non-terminal residue" evidence="2">
    <location>
        <position position="1"/>
    </location>
</feature>
<dbReference type="EMBL" id="CADCWI010000089">
    <property type="protein sequence ID" value="CAA9558350.1"/>
    <property type="molecule type" value="Genomic_DNA"/>
</dbReference>
<proteinExistence type="predicted"/>